<dbReference type="EMBL" id="MU167254">
    <property type="protein sequence ID" value="KAG0146923.1"/>
    <property type="molecule type" value="Genomic_DNA"/>
</dbReference>
<evidence type="ECO:0000256" key="10">
    <source>
        <dbReference type="ARBA" id="ARBA00070930"/>
    </source>
</evidence>
<evidence type="ECO:0000256" key="7">
    <source>
        <dbReference type="ARBA" id="ARBA00022989"/>
    </source>
</evidence>
<reference evidence="13" key="1">
    <citation type="submission" date="2013-11" db="EMBL/GenBank/DDBJ databases">
        <title>Genome sequence of the fusiform rust pathogen reveals effectors for host alternation and coevolution with pine.</title>
        <authorList>
            <consortium name="DOE Joint Genome Institute"/>
            <person name="Smith K."/>
            <person name="Pendleton A."/>
            <person name="Kubisiak T."/>
            <person name="Anderson C."/>
            <person name="Salamov A."/>
            <person name="Aerts A."/>
            <person name="Riley R."/>
            <person name="Clum A."/>
            <person name="Lindquist E."/>
            <person name="Ence D."/>
            <person name="Campbell M."/>
            <person name="Kronenberg Z."/>
            <person name="Feau N."/>
            <person name="Dhillon B."/>
            <person name="Hamelin R."/>
            <person name="Burleigh J."/>
            <person name="Smith J."/>
            <person name="Yandell M."/>
            <person name="Nelson C."/>
            <person name="Grigoriev I."/>
            <person name="Davis J."/>
        </authorList>
    </citation>
    <scope>NUCLEOTIDE SEQUENCE</scope>
    <source>
        <strain evidence="13">G11</strain>
    </source>
</reference>
<keyword evidence="8" id="KW-0496">Mitochondrion</keyword>
<dbReference type="FunFam" id="4.10.95.10:FF:000001">
    <property type="entry name" value="Cytochrome c oxidase subunit 6A, mitochondrial"/>
    <property type="match status" value="1"/>
</dbReference>
<evidence type="ECO:0000256" key="11">
    <source>
        <dbReference type="ARBA" id="ARBA00082360"/>
    </source>
</evidence>
<comment type="subcellular location">
    <subcellularLocation>
        <location evidence="1">Mitochondrion inner membrane</location>
        <topology evidence="1">Single-pass membrane protein</topology>
    </subcellularLocation>
</comment>
<dbReference type="PANTHER" id="PTHR11504">
    <property type="entry name" value="CYTOCHROME C OXIDASE POLYPEPTIDE VIA"/>
    <property type="match status" value="1"/>
</dbReference>
<dbReference type="OrthoDB" id="5947505at2759"/>
<dbReference type="GO" id="GO:0030234">
    <property type="term" value="F:enzyme regulator activity"/>
    <property type="evidence" value="ECO:0007669"/>
    <property type="project" value="TreeGrafter"/>
</dbReference>
<evidence type="ECO:0000313" key="13">
    <source>
        <dbReference type="EMBL" id="KAG0146923.1"/>
    </source>
</evidence>
<keyword evidence="9" id="KW-0472">Membrane</keyword>
<evidence type="ECO:0000256" key="3">
    <source>
        <dbReference type="ARBA" id="ARBA00005553"/>
    </source>
</evidence>
<evidence type="ECO:0000313" key="14">
    <source>
        <dbReference type="Proteomes" id="UP000886653"/>
    </source>
</evidence>
<dbReference type="GO" id="GO:0006123">
    <property type="term" value="P:mitochondrial electron transport, cytochrome c to oxygen"/>
    <property type="evidence" value="ECO:0007669"/>
    <property type="project" value="TreeGrafter"/>
</dbReference>
<keyword evidence="4" id="KW-0812">Transmembrane</keyword>
<sequence length="130" mass="14711">MIIAPASRAVIRTLGTKTIGRRTYANAGDGALGEAFIKEREAVRKHAAGSSELWRKITYYVGFPSVVLALLNAQRLANEHEAHLEHIKEENGGELPERIQYDYLNRRVKSFPWGNHTLFYNPRTNLPPPE</sequence>
<dbReference type="Gene3D" id="4.10.95.10">
    <property type="entry name" value="Cytochrome c oxidase, subunit VIa"/>
    <property type="match status" value="1"/>
</dbReference>
<accession>A0A9P6NJ36</accession>
<dbReference type="AlphaFoldDB" id="A0A9P6NJ36"/>
<dbReference type="SUPFAM" id="SSF81411">
    <property type="entry name" value="Mitochondrial cytochrome c oxidase subunit VIa"/>
    <property type="match status" value="1"/>
</dbReference>
<proteinExistence type="inferred from homology"/>
<protein>
    <recommendedName>
        <fullName evidence="10">Cytochrome c oxidase subunit 13, mitochondrial</fullName>
    </recommendedName>
    <alternativeName>
        <fullName evidence="11">Cytochrome c oxidase polypeptide VIa</fullName>
    </alternativeName>
</protein>
<dbReference type="PANTHER" id="PTHR11504:SF0">
    <property type="entry name" value="CYTOCHROME C OXIDASE SUBUNIT"/>
    <property type="match status" value="1"/>
</dbReference>
<keyword evidence="6" id="KW-0809">Transit peptide</keyword>
<gene>
    <name evidence="13" type="ORF">CROQUDRAFT_656718</name>
</gene>
<evidence type="ECO:0000256" key="6">
    <source>
        <dbReference type="ARBA" id="ARBA00022946"/>
    </source>
</evidence>
<evidence type="ECO:0000256" key="5">
    <source>
        <dbReference type="ARBA" id="ARBA00022792"/>
    </source>
</evidence>
<evidence type="ECO:0000256" key="2">
    <source>
        <dbReference type="ARBA" id="ARBA00004673"/>
    </source>
</evidence>
<keyword evidence="5" id="KW-0999">Mitochondrion inner membrane</keyword>
<keyword evidence="14" id="KW-1185">Reference proteome</keyword>
<evidence type="ECO:0000256" key="12">
    <source>
        <dbReference type="RuleBase" id="RU004396"/>
    </source>
</evidence>
<evidence type="ECO:0000256" key="1">
    <source>
        <dbReference type="ARBA" id="ARBA00004434"/>
    </source>
</evidence>
<dbReference type="Proteomes" id="UP000886653">
    <property type="component" value="Unassembled WGS sequence"/>
</dbReference>
<evidence type="ECO:0000256" key="9">
    <source>
        <dbReference type="ARBA" id="ARBA00023136"/>
    </source>
</evidence>
<comment type="pathway">
    <text evidence="2">Energy metabolism; oxidative phosphorylation.</text>
</comment>
<dbReference type="GO" id="GO:0005743">
    <property type="term" value="C:mitochondrial inner membrane"/>
    <property type="evidence" value="ECO:0007669"/>
    <property type="project" value="UniProtKB-SubCell"/>
</dbReference>
<evidence type="ECO:0000256" key="4">
    <source>
        <dbReference type="ARBA" id="ARBA00022692"/>
    </source>
</evidence>
<evidence type="ECO:0000256" key="8">
    <source>
        <dbReference type="ARBA" id="ARBA00023128"/>
    </source>
</evidence>
<organism evidence="13 14">
    <name type="scientific">Cronartium quercuum f. sp. fusiforme G11</name>
    <dbReference type="NCBI Taxonomy" id="708437"/>
    <lineage>
        <taxon>Eukaryota</taxon>
        <taxon>Fungi</taxon>
        <taxon>Dikarya</taxon>
        <taxon>Basidiomycota</taxon>
        <taxon>Pucciniomycotina</taxon>
        <taxon>Pucciniomycetes</taxon>
        <taxon>Pucciniales</taxon>
        <taxon>Coleosporiaceae</taxon>
        <taxon>Cronartium</taxon>
    </lineage>
</organism>
<dbReference type="InterPro" id="IPR036418">
    <property type="entry name" value="Cyt_c_oxidase_su6a_sf"/>
</dbReference>
<dbReference type="Pfam" id="PF02046">
    <property type="entry name" value="COX6A"/>
    <property type="match status" value="1"/>
</dbReference>
<name>A0A9P6NJ36_9BASI</name>
<comment type="similarity">
    <text evidence="3 12">Belongs to the cytochrome c oxidase subunit 6A family.</text>
</comment>
<comment type="caution">
    <text evidence="13">The sequence shown here is derived from an EMBL/GenBank/DDBJ whole genome shotgun (WGS) entry which is preliminary data.</text>
</comment>
<dbReference type="InterPro" id="IPR001349">
    <property type="entry name" value="Cyt_c_oxidase_su6a"/>
</dbReference>
<keyword evidence="7" id="KW-1133">Transmembrane helix</keyword>